<evidence type="ECO:0000259" key="2">
    <source>
        <dbReference type="SMART" id="SM00822"/>
    </source>
</evidence>
<dbReference type="PANTHER" id="PTHR42879:SF2">
    <property type="entry name" value="3-OXOACYL-[ACYL-CARRIER-PROTEIN] REDUCTASE FABG"/>
    <property type="match status" value="1"/>
</dbReference>
<feature type="domain" description="Ketoreductase" evidence="2">
    <location>
        <begin position="30"/>
        <end position="217"/>
    </location>
</feature>
<evidence type="ECO:0000313" key="4">
    <source>
        <dbReference type="Proteomes" id="UP001317532"/>
    </source>
</evidence>
<dbReference type="CDD" id="cd05233">
    <property type="entry name" value="SDR_c"/>
    <property type="match status" value="1"/>
</dbReference>
<dbReference type="KEGG" id="vab:WPS_08950"/>
<dbReference type="InterPro" id="IPR050259">
    <property type="entry name" value="SDR"/>
</dbReference>
<dbReference type="SUPFAM" id="SSF51735">
    <property type="entry name" value="NAD(P)-binding Rossmann-fold domains"/>
    <property type="match status" value="1"/>
</dbReference>
<keyword evidence="4" id="KW-1185">Reference proteome</keyword>
<dbReference type="Proteomes" id="UP001317532">
    <property type="component" value="Chromosome"/>
</dbReference>
<dbReference type="InterPro" id="IPR036291">
    <property type="entry name" value="NAD(P)-bd_dom_sf"/>
</dbReference>
<name>A0AAN1XVA1_UNVUL</name>
<accession>A0AAN1XVA1</accession>
<proteinExistence type="inferred from homology"/>
<dbReference type="InterPro" id="IPR057326">
    <property type="entry name" value="KR_dom"/>
</dbReference>
<gene>
    <name evidence="3" type="primary">fabG_2</name>
    <name evidence="3" type="ORF">WPS_08950</name>
</gene>
<protein>
    <submittedName>
        <fullName evidence="3">Beta-ketoacyl-ACP reductase</fullName>
    </submittedName>
</protein>
<evidence type="ECO:0000256" key="1">
    <source>
        <dbReference type="ARBA" id="ARBA00006484"/>
    </source>
</evidence>
<dbReference type="RefSeq" id="WP_317996647.1">
    <property type="nucleotide sequence ID" value="NZ_AP025523.1"/>
</dbReference>
<dbReference type="PRINTS" id="PR00081">
    <property type="entry name" value="GDHRDH"/>
</dbReference>
<reference evidence="3 4" key="1">
    <citation type="journal article" date="2022" name="ISME Commun">
        <title>Vulcanimicrobium alpinus gen. nov. sp. nov., the first cultivated representative of the candidate phylum 'Eremiobacterota', is a metabolically versatile aerobic anoxygenic phototroph.</title>
        <authorList>
            <person name="Yabe S."/>
            <person name="Muto K."/>
            <person name="Abe K."/>
            <person name="Yokota A."/>
            <person name="Staudigel H."/>
            <person name="Tebo B.M."/>
        </authorList>
    </citation>
    <scope>NUCLEOTIDE SEQUENCE [LARGE SCALE GENOMIC DNA]</scope>
    <source>
        <strain evidence="3 4">WC8-2</strain>
    </source>
</reference>
<dbReference type="Pfam" id="PF13561">
    <property type="entry name" value="adh_short_C2"/>
    <property type="match status" value="1"/>
</dbReference>
<comment type="similarity">
    <text evidence="1">Belongs to the short-chain dehydrogenases/reductases (SDR) family.</text>
</comment>
<sequence length="273" mass="28298">MRPGRASRARQVSCLTRGRGRADRRCVISRLALITGAAAGLAKGIAVALARDGCRVVLTARPGGTPADAALALAREHDPGALAVAADLADPAAAARVVAEIERERGPIEILVHAVGPIVVKRFARSTPDEYRAMIDGNLGSAVALAFALLPGMRERRFGRLVYFGMNGSSVTLPARGMALYGAAKAGVVTFARALALEEASYGITVNVIEPGDIRDKDAGRHAARATAANNPTGHAGSWEDVAAAVRFAIADDHGFLNGMVLGVNGGLTEPHE</sequence>
<evidence type="ECO:0000313" key="3">
    <source>
        <dbReference type="EMBL" id="BDE05619.1"/>
    </source>
</evidence>
<organism evidence="3 4">
    <name type="scientific">Vulcanimicrobium alpinum</name>
    <dbReference type="NCBI Taxonomy" id="3016050"/>
    <lineage>
        <taxon>Bacteria</taxon>
        <taxon>Bacillati</taxon>
        <taxon>Vulcanimicrobiota</taxon>
        <taxon>Vulcanimicrobiia</taxon>
        <taxon>Vulcanimicrobiales</taxon>
        <taxon>Vulcanimicrobiaceae</taxon>
        <taxon>Vulcanimicrobium</taxon>
    </lineage>
</organism>
<dbReference type="Gene3D" id="3.40.50.720">
    <property type="entry name" value="NAD(P)-binding Rossmann-like Domain"/>
    <property type="match status" value="1"/>
</dbReference>
<dbReference type="SMART" id="SM00822">
    <property type="entry name" value="PKS_KR"/>
    <property type="match status" value="1"/>
</dbReference>
<dbReference type="PANTHER" id="PTHR42879">
    <property type="entry name" value="3-OXOACYL-(ACYL-CARRIER-PROTEIN) REDUCTASE"/>
    <property type="match status" value="1"/>
</dbReference>
<dbReference type="EMBL" id="AP025523">
    <property type="protein sequence ID" value="BDE05619.1"/>
    <property type="molecule type" value="Genomic_DNA"/>
</dbReference>
<dbReference type="AlphaFoldDB" id="A0AAN1XVA1"/>
<dbReference type="InterPro" id="IPR002347">
    <property type="entry name" value="SDR_fam"/>
</dbReference>